<dbReference type="InterPro" id="IPR012677">
    <property type="entry name" value="Nucleotide-bd_a/b_plait_sf"/>
</dbReference>
<keyword evidence="3" id="KW-1185">Reference proteome</keyword>
<evidence type="ECO:0008006" key="4">
    <source>
        <dbReference type="Google" id="ProtNLM"/>
    </source>
</evidence>
<evidence type="ECO:0000256" key="1">
    <source>
        <dbReference type="SAM" id="Phobius"/>
    </source>
</evidence>
<keyword evidence="1" id="KW-0812">Transmembrane</keyword>
<dbReference type="GO" id="GO:0003676">
    <property type="term" value="F:nucleic acid binding"/>
    <property type="evidence" value="ECO:0007669"/>
    <property type="project" value="InterPro"/>
</dbReference>
<dbReference type="InterPro" id="IPR034464">
    <property type="entry name" value="PAR10_RRM1_2"/>
</dbReference>
<dbReference type="InterPro" id="IPR035979">
    <property type="entry name" value="RBD_domain_sf"/>
</dbReference>
<dbReference type="Proteomes" id="UP000265040">
    <property type="component" value="Chromosome 11"/>
</dbReference>
<sequence length="171" mass="19194">MPVGSLEERTVEVLALPEAVDEELLALYFENKRSGGGPLLSVEKRADRAILVFEDAAVAAKVLSKGHHVLHNIELSVRKAATKDQYRLLLRGVKPSTILDMVELYVENMMGLDAADYNLYPSPGGDFILIHLNQPLSKGLRNVHVVFFFFSKVVLVVRIFLISLFYRFPKP</sequence>
<dbReference type="Ensembl" id="ENSATET00000067886.1">
    <property type="protein sequence ID" value="ENSATEP00000038678.1"/>
    <property type="gene ID" value="ENSATEG00000026490.1"/>
</dbReference>
<keyword evidence="1" id="KW-0472">Membrane</keyword>
<dbReference type="AlphaFoldDB" id="A0A7N5ZT04"/>
<dbReference type="Gene3D" id="3.30.70.330">
    <property type="match status" value="1"/>
</dbReference>
<evidence type="ECO:0000313" key="2">
    <source>
        <dbReference type="Ensembl" id="ENSATEP00000038678.1"/>
    </source>
</evidence>
<feature type="transmembrane region" description="Helical" evidence="1">
    <location>
        <begin position="145"/>
        <end position="166"/>
    </location>
</feature>
<evidence type="ECO:0000313" key="3">
    <source>
        <dbReference type="Proteomes" id="UP000265040"/>
    </source>
</evidence>
<keyword evidence="1" id="KW-1133">Transmembrane helix</keyword>
<dbReference type="SUPFAM" id="SSF54928">
    <property type="entry name" value="RNA-binding domain, RBD"/>
    <property type="match status" value="1"/>
</dbReference>
<reference evidence="2" key="3">
    <citation type="submission" date="2025-09" db="UniProtKB">
        <authorList>
            <consortium name="Ensembl"/>
        </authorList>
    </citation>
    <scope>IDENTIFICATION</scope>
</reference>
<organism evidence="2 3">
    <name type="scientific">Anabas testudineus</name>
    <name type="common">Climbing perch</name>
    <name type="synonym">Anthias testudineus</name>
    <dbReference type="NCBI Taxonomy" id="64144"/>
    <lineage>
        <taxon>Eukaryota</taxon>
        <taxon>Metazoa</taxon>
        <taxon>Chordata</taxon>
        <taxon>Craniata</taxon>
        <taxon>Vertebrata</taxon>
        <taxon>Euteleostomi</taxon>
        <taxon>Actinopterygii</taxon>
        <taxon>Neopterygii</taxon>
        <taxon>Teleostei</taxon>
        <taxon>Neoteleostei</taxon>
        <taxon>Acanthomorphata</taxon>
        <taxon>Anabantaria</taxon>
        <taxon>Anabantiformes</taxon>
        <taxon>Anabantoidei</taxon>
        <taxon>Anabantidae</taxon>
        <taxon>Anabas</taxon>
    </lineage>
</organism>
<name>A0A7N5ZT04_ANATE</name>
<protein>
    <recommendedName>
        <fullName evidence="4">RRM domain-containing protein</fullName>
    </recommendedName>
</protein>
<accession>A0A7N5ZT04</accession>
<dbReference type="CDD" id="cd12547">
    <property type="entry name" value="RRM1_2_PAR10"/>
    <property type="match status" value="1"/>
</dbReference>
<proteinExistence type="predicted"/>
<dbReference type="InParanoid" id="A0A7N5ZT04"/>
<reference evidence="2" key="2">
    <citation type="submission" date="2025-08" db="UniProtKB">
        <authorList>
            <consortium name="Ensembl"/>
        </authorList>
    </citation>
    <scope>IDENTIFICATION</scope>
</reference>
<dbReference type="OrthoDB" id="6133115at2759"/>
<dbReference type="Pfam" id="PF23085">
    <property type="entry name" value="RRM_PARP14_3"/>
    <property type="match status" value="1"/>
</dbReference>
<dbReference type="GeneTree" id="ENSGT00940000162035"/>
<reference evidence="2" key="1">
    <citation type="submission" date="2021-04" db="EMBL/GenBank/DDBJ databases">
        <authorList>
            <consortium name="Wellcome Sanger Institute Data Sharing"/>
        </authorList>
    </citation>
    <scope>NUCLEOTIDE SEQUENCE [LARGE SCALE GENOMIC DNA]</scope>
</reference>